<organism evidence="1">
    <name type="scientific">Arundo donax</name>
    <name type="common">Giant reed</name>
    <name type="synonym">Donax arundinaceus</name>
    <dbReference type="NCBI Taxonomy" id="35708"/>
    <lineage>
        <taxon>Eukaryota</taxon>
        <taxon>Viridiplantae</taxon>
        <taxon>Streptophyta</taxon>
        <taxon>Embryophyta</taxon>
        <taxon>Tracheophyta</taxon>
        <taxon>Spermatophyta</taxon>
        <taxon>Magnoliopsida</taxon>
        <taxon>Liliopsida</taxon>
        <taxon>Poales</taxon>
        <taxon>Poaceae</taxon>
        <taxon>PACMAD clade</taxon>
        <taxon>Arundinoideae</taxon>
        <taxon>Arundineae</taxon>
        <taxon>Arundo</taxon>
    </lineage>
</organism>
<dbReference type="EMBL" id="GBRH01160194">
    <property type="protein sequence ID" value="JAE37702.1"/>
    <property type="molecule type" value="Transcribed_RNA"/>
</dbReference>
<evidence type="ECO:0000313" key="1">
    <source>
        <dbReference type="EMBL" id="JAE37702.1"/>
    </source>
</evidence>
<reference evidence="1" key="1">
    <citation type="submission" date="2014-09" db="EMBL/GenBank/DDBJ databases">
        <authorList>
            <person name="Magalhaes I.L.F."/>
            <person name="Oliveira U."/>
            <person name="Santos F.R."/>
            <person name="Vidigal T.H.D.A."/>
            <person name="Brescovit A.D."/>
            <person name="Santos A.J."/>
        </authorList>
    </citation>
    <scope>NUCLEOTIDE SEQUENCE</scope>
    <source>
        <tissue evidence="1">Shoot tissue taken approximately 20 cm above the soil surface</tissue>
    </source>
</reference>
<reference evidence="1" key="2">
    <citation type="journal article" date="2015" name="Data Brief">
        <title>Shoot transcriptome of the giant reed, Arundo donax.</title>
        <authorList>
            <person name="Barrero R.A."/>
            <person name="Guerrero F.D."/>
            <person name="Moolhuijzen P."/>
            <person name="Goolsby J.A."/>
            <person name="Tidwell J."/>
            <person name="Bellgard S.E."/>
            <person name="Bellgard M.I."/>
        </authorList>
    </citation>
    <scope>NUCLEOTIDE SEQUENCE</scope>
    <source>
        <tissue evidence="1">Shoot tissue taken approximately 20 cm above the soil surface</tissue>
    </source>
</reference>
<accession>A0A0A9HLU6</accession>
<dbReference type="AlphaFoldDB" id="A0A0A9HLU6"/>
<proteinExistence type="predicted"/>
<name>A0A0A9HLU6_ARUDO</name>
<protein>
    <submittedName>
        <fullName evidence="1">Uncharacterized protein</fullName>
    </submittedName>
</protein>
<sequence>MQDGSMQAGWTQYAALFLCSASRPGFADLITVGLTEHRRERSKSDSMIWPSSRTRTFSGLRSRYIIPSICRYSNARRTSAT</sequence>